<feature type="compositionally biased region" description="Basic and acidic residues" evidence="1">
    <location>
        <begin position="1073"/>
        <end position="1083"/>
    </location>
</feature>
<feature type="region of interest" description="Disordered" evidence="1">
    <location>
        <begin position="661"/>
        <end position="680"/>
    </location>
</feature>
<sequence length="1286" mass="146039">MPVEFINSSSQNVGDVDFNELRVSIIGNKDLKYKLVGDVEFISRLVDEFNQSILEIVEKKKIAIGSSGGVVQNFQFLHELEKKAVILNILCTFIIEVNTNKNDNITKCLRLMEQVINPLIHLLNYFVEKFVPQLYMHPQIYADGNDEDDVIRKVENLIGYSLDILLGLSNIRNHNINSSMLWRFITSLLIVTDDSSISSTATTTTTTQNIFQINSCLLIKSLKLVPLLLSQASLSNNSITTLLTALLNRLSKECDIIIATHFLDISKSSTLLHQLAFENSCLPNIELNKPLLRRVVDVNLLLELIVCTAQIFSFSKFNDYDILMAAPDTQSKSSSEVVLSINVYLSLLLLVKYEDKQLNLAALNLICFYLNNLRPAKDIDDEMIFKSYKKLLPRIIAMLELEEDFTGAVSSSTALNTSSSSNILSSAFNKKQQSRSSGLSSELPIFLSSPGKILADLCAQYPLLNDEINDANIDYKLVKKLETNFKSSQLLKALKILKRDSKNGKVLVDFTLLLTVERDDNCLADLLLLLSVYTSGTEEYRARIINRPQENVKNNNNINLTNIIFQIIDNYHFLLTQVQLIYKLLYPKKGKQKPIIPKNDLPWFGKNLGIIRSLMDSAIYTNCFYFIRSLSRSVSSLRTFFVECNALTSFISDETNANTGTKIIPPSTTGSHSMASSGSVSIGGSASSGISSSASSSTSPGGLIINLLEIIRVYENLDQMLDFFNNLNKRSGESNSSSMNKRAQMTNKSICIGLLANFILDFSSFRYAIIGYENFLSSLSIIYQNSSTDFDKSLKFDQLTEEEIFQRNEIQLKILQVIKNFMFNETTENKQELMDYFALIFILKKASYGIGDYNFDANESVDITKLKLEQKLVAFDILRNFTAGSPKFNTVLINTYEQEFVKSEGNGKLPGKWFKFLSSNIRNVKLFIPNASPKESFDNDETLVKLIENDDYVSLVRSINYIEDHKYTIIDKIKRELFPNDELLKIWLRLLSFFIPESLEKKFDLNTKIVLNSNLNLIKSSITWIILNLTWKYSTYTFNVHDYTDYEVYQTVESSRHVTTNQRIYIDESDDNDEKREKEKPEPEESDSNDDELSVRQRAKYLDKLGFTAVIVKLMNYYSKQASSSDEAKSGKPGTSSSSYSALTPKRFDIQNSHDISEKLKTALRQITSLLRTKNSGVGGLIGKKSMGISKNEIRIRLNEDRNGVEVVEEHDEEDPAVYRRHHNRRSHVESEEEDDEAEEEAEEEEEEDDDDDDDDDEDDTEAGVGLYTPSDDFYSDDDDPVENWI</sequence>
<gene>
    <name evidence="2" type="ORF">SPAPADRAFT_139054</name>
</gene>
<evidence type="ECO:0000313" key="2">
    <source>
        <dbReference type="EMBL" id="EGW32304.1"/>
    </source>
</evidence>
<proteinExistence type="predicted"/>
<dbReference type="HOGENOM" id="CLU_254915_0_0_1"/>
<feature type="compositionally biased region" description="Acidic residues" evidence="1">
    <location>
        <begin position="1274"/>
        <end position="1286"/>
    </location>
</feature>
<dbReference type="Proteomes" id="UP000000709">
    <property type="component" value="Unassembled WGS sequence"/>
</dbReference>
<feature type="compositionally biased region" description="Acidic residues" evidence="1">
    <location>
        <begin position="1231"/>
        <end position="1262"/>
    </location>
</feature>
<feature type="region of interest" description="Disordered" evidence="1">
    <location>
        <begin position="1205"/>
        <end position="1286"/>
    </location>
</feature>
<dbReference type="InParanoid" id="G3APY3"/>
<dbReference type="KEGG" id="spaa:SPAPADRAFT_139054"/>
<feature type="compositionally biased region" description="Low complexity" evidence="1">
    <location>
        <begin position="667"/>
        <end position="680"/>
    </location>
</feature>
<dbReference type="RefSeq" id="XP_007375580.1">
    <property type="nucleotide sequence ID" value="XM_007375518.1"/>
</dbReference>
<accession>G3APY3</accession>
<evidence type="ECO:0000313" key="3">
    <source>
        <dbReference type="Proteomes" id="UP000000709"/>
    </source>
</evidence>
<keyword evidence="3" id="KW-1185">Reference proteome</keyword>
<protein>
    <submittedName>
        <fullName evidence="2">Uncharacterized protein</fullName>
    </submittedName>
</protein>
<dbReference type="EMBL" id="GL996502">
    <property type="protein sequence ID" value="EGW32304.1"/>
    <property type="molecule type" value="Genomic_DNA"/>
</dbReference>
<feature type="region of interest" description="Disordered" evidence="1">
    <location>
        <begin position="1063"/>
        <end position="1093"/>
    </location>
</feature>
<feature type="compositionally biased region" description="Acidic residues" evidence="1">
    <location>
        <begin position="1207"/>
        <end position="1216"/>
    </location>
</feature>
<evidence type="ECO:0000256" key="1">
    <source>
        <dbReference type="SAM" id="MobiDB-lite"/>
    </source>
</evidence>
<dbReference type="OrthoDB" id="5559898at2759"/>
<feature type="region of interest" description="Disordered" evidence="1">
    <location>
        <begin position="1122"/>
        <end position="1143"/>
    </location>
</feature>
<dbReference type="GeneID" id="18870176"/>
<dbReference type="OMA" id="ITCTAQI"/>
<dbReference type="STRING" id="619300.G3APY3"/>
<dbReference type="eggNOG" id="KOG1293">
    <property type="taxonomic scope" value="Eukaryota"/>
</dbReference>
<organism evidence="3">
    <name type="scientific">Spathaspora passalidarum (strain NRRL Y-27907 / 11-Y1)</name>
    <dbReference type="NCBI Taxonomy" id="619300"/>
    <lineage>
        <taxon>Eukaryota</taxon>
        <taxon>Fungi</taxon>
        <taxon>Dikarya</taxon>
        <taxon>Ascomycota</taxon>
        <taxon>Saccharomycotina</taxon>
        <taxon>Pichiomycetes</taxon>
        <taxon>Debaryomycetaceae</taxon>
        <taxon>Spathaspora</taxon>
    </lineage>
</organism>
<reference evidence="2 3" key="1">
    <citation type="journal article" date="2011" name="Proc. Natl. Acad. Sci. U.S.A.">
        <title>Comparative genomics of xylose-fermenting fungi for enhanced biofuel production.</title>
        <authorList>
            <person name="Wohlbach D.J."/>
            <person name="Kuo A."/>
            <person name="Sato T.K."/>
            <person name="Potts K.M."/>
            <person name="Salamov A.A."/>
            <person name="LaButti K.M."/>
            <person name="Sun H."/>
            <person name="Clum A."/>
            <person name="Pangilinan J.L."/>
            <person name="Lindquist E.A."/>
            <person name="Lucas S."/>
            <person name="Lapidus A."/>
            <person name="Jin M."/>
            <person name="Gunawan C."/>
            <person name="Balan V."/>
            <person name="Dale B.E."/>
            <person name="Jeffries T.W."/>
            <person name="Zinkel R."/>
            <person name="Barry K.W."/>
            <person name="Grigoriev I.V."/>
            <person name="Gasch A.P."/>
        </authorList>
    </citation>
    <scope>NUCLEOTIDE SEQUENCE [LARGE SCALE GENOMIC DNA]</scope>
    <source>
        <strain evidence="3">NRRL Y-27907 / 11-Y1</strain>
    </source>
</reference>
<name>G3APY3_SPAPN</name>